<dbReference type="InterPro" id="IPR036691">
    <property type="entry name" value="Endo/exonu/phosph_ase_sf"/>
</dbReference>
<reference evidence="1" key="1">
    <citation type="journal article" date="2023" name="Plant J.">
        <title>Genome sequences and population genomics provide insights into the demographic history, inbreeding, and mutation load of two 'living fossil' tree species of Dipteronia.</title>
        <authorList>
            <person name="Feng Y."/>
            <person name="Comes H.P."/>
            <person name="Chen J."/>
            <person name="Zhu S."/>
            <person name="Lu R."/>
            <person name="Zhang X."/>
            <person name="Li P."/>
            <person name="Qiu J."/>
            <person name="Olsen K.M."/>
            <person name="Qiu Y."/>
        </authorList>
    </citation>
    <scope>NUCLEOTIDE SEQUENCE</scope>
    <source>
        <strain evidence="1">NBL</strain>
    </source>
</reference>
<protein>
    <submittedName>
        <fullName evidence="1">Uncharacterized protein</fullName>
    </submittedName>
</protein>
<gene>
    <name evidence="1" type="ORF">Dsin_022967</name>
</gene>
<evidence type="ECO:0000313" key="2">
    <source>
        <dbReference type="Proteomes" id="UP001281410"/>
    </source>
</evidence>
<evidence type="ECO:0000313" key="1">
    <source>
        <dbReference type="EMBL" id="KAK3199552.1"/>
    </source>
</evidence>
<dbReference type="Proteomes" id="UP001281410">
    <property type="component" value="Unassembled WGS sequence"/>
</dbReference>
<comment type="caution">
    <text evidence="1">The sequence shown here is derived from an EMBL/GenBank/DDBJ whole genome shotgun (WGS) entry which is preliminary data.</text>
</comment>
<proteinExistence type="predicted"/>
<dbReference type="EMBL" id="JANJYJ010000007">
    <property type="protein sequence ID" value="KAK3199552.1"/>
    <property type="molecule type" value="Genomic_DNA"/>
</dbReference>
<dbReference type="AlphaFoldDB" id="A0AAE0A3G4"/>
<organism evidence="1 2">
    <name type="scientific">Dipteronia sinensis</name>
    <dbReference type="NCBI Taxonomy" id="43782"/>
    <lineage>
        <taxon>Eukaryota</taxon>
        <taxon>Viridiplantae</taxon>
        <taxon>Streptophyta</taxon>
        <taxon>Embryophyta</taxon>
        <taxon>Tracheophyta</taxon>
        <taxon>Spermatophyta</taxon>
        <taxon>Magnoliopsida</taxon>
        <taxon>eudicotyledons</taxon>
        <taxon>Gunneridae</taxon>
        <taxon>Pentapetalae</taxon>
        <taxon>rosids</taxon>
        <taxon>malvids</taxon>
        <taxon>Sapindales</taxon>
        <taxon>Sapindaceae</taxon>
        <taxon>Hippocastanoideae</taxon>
        <taxon>Acereae</taxon>
        <taxon>Dipteronia</taxon>
    </lineage>
</organism>
<accession>A0AAE0A3G4</accession>
<dbReference type="Gene3D" id="3.60.10.10">
    <property type="entry name" value="Endonuclease/exonuclease/phosphatase"/>
    <property type="match status" value="1"/>
</dbReference>
<name>A0AAE0A3G4_9ROSI</name>
<dbReference type="SUPFAM" id="SSF56219">
    <property type="entry name" value="DNase I-like"/>
    <property type="match status" value="1"/>
</dbReference>
<sequence length="123" mass="13893">MKGVGVDAEGSAESLISLWDENLFKVHSCISNKRCIILVGELFSVKKYVAFCNVYAPNFENERRSLWDFLVVSQGSLQVPWCLGRDFNTILDPSKRNSGLINMGSIWFFNDFILKAQVIDLPA</sequence>
<keyword evidence="2" id="KW-1185">Reference proteome</keyword>